<evidence type="ECO:0000259" key="1">
    <source>
        <dbReference type="Pfam" id="PF14534"/>
    </source>
</evidence>
<dbReference type="EMBL" id="JAUYVT010000010">
    <property type="protein sequence ID" value="MDP2565301.1"/>
    <property type="molecule type" value="Genomic_DNA"/>
</dbReference>
<sequence length="135" mass="15684">MSSKIKASLFNHLIEAERQLLEPEVRQSERALDALLDDEFIEIAANGTSFNKYQVLTRLPTEVVPQFYNQHFKGRMLSIDVAQISYQAAYRRSARAEFNYSLRMSLWRKNSAQEWQMVFHQGTPCAAFTISMDDE</sequence>
<feature type="domain" description="DUF4440" evidence="1">
    <location>
        <begin position="14"/>
        <end position="117"/>
    </location>
</feature>
<dbReference type="InterPro" id="IPR027843">
    <property type="entry name" value="DUF4440"/>
</dbReference>
<protein>
    <submittedName>
        <fullName evidence="2">DUF4440 domain-containing protein</fullName>
    </submittedName>
</protein>
<dbReference type="RefSeq" id="WP_039037600.1">
    <property type="nucleotide sequence ID" value="NZ_JAUYVT010000010.1"/>
</dbReference>
<dbReference type="SUPFAM" id="SSF54427">
    <property type="entry name" value="NTF2-like"/>
    <property type="match status" value="1"/>
</dbReference>
<dbReference type="Gene3D" id="3.10.450.50">
    <property type="match status" value="1"/>
</dbReference>
<keyword evidence="3" id="KW-1185">Reference proteome</keyword>
<evidence type="ECO:0000313" key="3">
    <source>
        <dbReference type="Proteomes" id="UP001177212"/>
    </source>
</evidence>
<accession>A0ABT9FEV9</accession>
<comment type="caution">
    <text evidence="2">The sequence shown here is derived from an EMBL/GenBank/DDBJ whole genome shotgun (WGS) entry which is preliminary data.</text>
</comment>
<gene>
    <name evidence="2" type="ORF">Q8W34_11715</name>
</gene>
<dbReference type="InterPro" id="IPR032710">
    <property type="entry name" value="NTF2-like_dom_sf"/>
</dbReference>
<organism evidence="2 3">
    <name type="scientific">Pseudoalteromonas marina</name>
    <dbReference type="NCBI Taxonomy" id="267375"/>
    <lineage>
        <taxon>Bacteria</taxon>
        <taxon>Pseudomonadati</taxon>
        <taxon>Pseudomonadota</taxon>
        <taxon>Gammaproteobacteria</taxon>
        <taxon>Alteromonadales</taxon>
        <taxon>Pseudoalteromonadaceae</taxon>
        <taxon>Pseudoalteromonas</taxon>
    </lineage>
</organism>
<dbReference type="Proteomes" id="UP001177212">
    <property type="component" value="Unassembled WGS sequence"/>
</dbReference>
<evidence type="ECO:0000313" key="2">
    <source>
        <dbReference type="EMBL" id="MDP2565301.1"/>
    </source>
</evidence>
<dbReference type="Pfam" id="PF14534">
    <property type="entry name" value="DUF4440"/>
    <property type="match status" value="1"/>
</dbReference>
<proteinExistence type="predicted"/>
<name>A0ABT9FEV9_9GAMM</name>
<reference evidence="2" key="1">
    <citation type="submission" date="2023-07" db="EMBL/GenBank/DDBJ databases">
        <title>Genome content predicts the carbon catabolic preferences of heterotrophic bacteria.</title>
        <authorList>
            <person name="Gralka M."/>
        </authorList>
    </citation>
    <scope>NUCLEOTIDE SEQUENCE</scope>
    <source>
        <strain evidence="2">4G09</strain>
    </source>
</reference>